<gene>
    <name evidence="1" type="ORF">MANES_01G074250v8</name>
</gene>
<proteinExistence type="predicted"/>
<protein>
    <submittedName>
        <fullName evidence="1">Uncharacterized protein</fullName>
    </submittedName>
</protein>
<sequence>MPPKLMHVRRPNLRFGGRTLVHSNKAFGGQRHSRNLSMFGGRTSLSAAEPGKCLLGLFFSKLKSFSFKTMKSVKTF</sequence>
<reference evidence="2" key="1">
    <citation type="journal article" date="2016" name="Nat. Biotechnol.">
        <title>Sequencing wild and cultivated cassava and related species reveals extensive interspecific hybridization and genetic diversity.</title>
        <authorList>
            <person name="Bredeson J.V."/>
            <person name="Lyons J.B."/>
            <person name="Prochnik S.E."/>
            <person name="Wu G.A."/>
            <person name="Ha C.M."/>
            <person name="Edsinger-Gonzales E."/>
            <person name="Grimwood J."/>
            <person name="Schmutz J."/>
            <person name="Rabbi I.Y."/>
            <person name="Egesi C."/>
            <person name="Nauluvula P."/>
            <person name="Lebot V."/>
            <person name="Ndunguru J."/>
            <person name="Mkamilo G."/>
            <person name="Bart R.S."/>
            <person name="Setter T.L."/>
            <person name="Gleadow R.M."/>
            <person name="Kulakow P."/>
            <person name="Ferguson M.E."/>
            <person name="Rounsley S."/>
            <person name="Rokhsar D.S."/>
        </authorList>
    </citation>
    <scope>NUCLEOTIDE SEQUENCE [LARGE SCALE GENOMIC DNA]</scope>
    <source>
        <strain evidence="2">cv. AM560-2</strain>
    </source>
</reference>
<comment type="caution">
    <text evidence="1">The sequence shown here is derived from an EMBL/GenBank/DDBJ whole genome shotgun (WGS) entry which is preliminary data.</text>
</comment>
<dbReference type="EMBL" id="CM004387">
    <property type="protein sequence ID" value="KAG8662194.1"/>
    <property type="molecule type" value="Genomic_DNA"/>
</dbReference>
<accession>A0ACB7IAV1</accession>
<dbReference type="Proteomes" id="UP000091857">
    <property type="component" value="Chromosome 1"/>
</dbReference>
<name>A0ACB7IAV1_MANES</name>
<evidence type="ECO:0000313" key="2">
    <source>
        <dbReference type="Proteomes" id="UP000091857"/>
    </source>
</evidence>
<keyword evidence="2" id="KW-1185">Reference proteome</keyword>
<organism evidence="1 2">
    <name type="scientific">Manihot esculenta</name>
    <name type="common">Cassava</name>
    <name type="synonym">Jatropha manihot</name>
    <dbReference type="NCBI Taxonomy" id="3983"/>
    <lineage>
        <taxon>Eukaryota</taxon>
        <taxon>Viridiplantae</taxon>
        <taxon>Streptophyta</taxon>
        <taxon>Embryophyta</taxon>
        <taxon>Tracheophyta</taxon>
        <taxon>Spermatophyta</taxon>
        <taxon>Magnoliopsida</taxon>
        <taxon>eudicotyledons</taxon>
        <taxon>Gunneridae</taxon>
        <taxon>Pentapetalae</taxon>
        <taxon>rosids</taxon>
        <taxon>fabids</taxon>
        <taxon>Malpighiales</taxon>
        <taxon>Euphorbiaceae</taxon>
        <taxon>Crotonoideae</taxon>
        <taxon>Manihoteae</taxon>
        <taxon>Manihot</taxon>
    </lineage>
</organism>
<evidence type="ECO:0000313" key="1">
    <source>
        <dbReference type="EMBL" id="KAG8662194.1"/>
    </source>
</evidence>